<dbReference type="Proteomes" id="UP000824782">
    <property type="component" value="Unassembled WGS sequence"/>
</dbReference>
<organism evidence="1 2">
    <name type="scientific">Engystomops pustulosus</name>
    <name type="common">Tungara frog</name>
    <name type="synonym">Physalaemus pustulosus</name>
    <dbReference type="NCBI Taxonomy" id="76066"/>
    <lineage>
        <taxon>Eukaryota</taxon>
        <taxon>Metazoa</taxon>
        <taxon>Chordata</taxon>
        <taxon>Craniata</taxon>
        <taxon>Vertebrata</taxon>
        <taxon>Euteleostomi</taxon>
        <taxon>Amphibia</taxon>
        <taxon>Batrachia</taxon>
        <taxon>Anura</taxon>
        <taxon>Neobatrachia</taxon>
        <taxon>Hyloidea</taxon>
        <taxon>Leptodactylidae</taxon>
        <taxon>Leiuperinae</taxon>
        <taxon>Engystomops</taxon>
    </lineage>
</organism>
<evidence type="ECO:0000313" key="2">
    <source>
        <dbReference type="Proteomes" id="UP000824782"/>
    </source>
</evidence>
<accession>A0AAV6YEU7</accession>
<keyword evidence="2" id="KW-1185">Reference proteome</keyword>
<dbReference type="AlphaFoldDB" id="A0AAV6YEU7"/>
<protein>
    <submittedName>
        <fullName evidence="1">Uncharacterized protein</fullName>
    </submittedName>
</protein>
<proteinExistence type="predicted"/>
<name>A0AAV6YEU7_ENGPU</name>
<gene>
    <name evidence="1" type="ORF">GDO81_027152</name>
</gene>
<dbReference type="EMBL" id="WNYA01050758">
    <property type="protein sequence ID" value="KAG8536079.1"/>
    <property type="molecule type" value="Genomic_DNA"/>
</dbReference>
<sequence length="103" mass="11581">MVYLIKWPESVHGLKGTCHLLLHFKTIRSTLSVNFQVFKRCFYSQCCSVPPKCTFILSISSIPFQVLVPAQCPCDLRAGSARTWAVSQAHSEIRWPVSGDRPA</sequence>
<comment type="caution">
    <text evidence="1">The sequence shown here is derived from an EMBL/GenBank/DDBJ whole genome shotgun (WGS) entry which is preliminary data.</text>
</comment>
<reference evidence="1" key="1">
    <citation type="thesis" date="2020" institute="ProQuest LLC" country="789 East Eisenhower Parkway, Ann Arbor, MI, USA">
        <title>Comparative Genomics and Chromosome Evolution.</title>
        <authorList>
            <person name="Mudd A.B."/>
        </authorList>
    </citation>
    <scope>NUCLEOTIDE SEQUENCE</scope>
    <source>
        <strain evidence="1">237g6f4</strain>
        <tissue evidence="1">Blood</tissue>
    </source>
</reference>
<evidence type="ECO:0000313" key="1">
    <source>
        <dbReference type="EMBL" id="KAG8536079.1"/>
    </source>
</evidence>